<keyword evidence="2" id="KW-0106">Calcium</keyword>
<sequence length="1248" mass="134665" precursor="true">MKTINQFFPSIQTRRKATKTTLALLISAQMITMPFASYAQTTSEAEPAQTPLVASRTMASPNIMLIFDDSGSMGAVAVPDSLASTLFTNNTTAMMYNAMLHPDDRASNGSGLLSTSTARYVLSTATNDYFAAMGRSPQVNKLYYNPASTYSPWLYADGTPMPTYSASAAPIYAVTTAGAAAETVNNTTIPRIDLTFKNTNYTFSTNYYCGLYGGSYGCTRGSGRVMPFTPAIYFIYKGPDAHNDNFTYSTTNTNIRNINNYNHVIVADIPSSGLNISQMYRDAGYNTSDPSQSNYIEIKRTDCTQSGGDYTCSKEQEFQNFANWYVYYRGRARTAIGALSHVFARDYGMRFRLGWANLAASSRNIDSVGTYSYVKQGVRPFEDAFRNTFYKWLFAFERGTSNSTPTLSALYEVGTYYSQADNRGPWGAEPGSNNNTPHLACRKSYTLMVTDGGWNESALTSKVGNADNTNGLPIEGPDGRTYQYIATAPENRIYRDATNSGSMADVAMYFWNRDLRPTLANEVPTSDSDPAWWQHMTTYTIGFGVKGDITEDDLALIAAGSKTWPSVGSDSASIGRIDDLYHAAINGHGEYASASDVNLLIDSLAAMMESMAVSSQPSPHIVLSSDYLEAGNTAFAPSYVTGTWTGDLSAYKLASGGGLGALLWNASSNIPTYANRNIWIGTGGADRAVEFQWSSLSSSMRTALQAQTLNSAEDLVKFLRGDNTYANNVTFRQRSSVLGDIVNSNPLYVKDAVSLGYGSLSHTSGGSVYSEYHSEKANRAGIVFIGANDGMLHAFATDGVDAGKEVFAFIPNGLLSKLGQLASLNYDKNHRYYVDGYLTLTDANLNGCSAVSCWRNVLLGSAGAGGKTIFALDVTDPNAYAKTSTNTPSTGSVKNTVLWELTPDTAGSEMGFVMQPIQAGYTRTGDWVGIFGNGPYSDSGQAYLYVVNLKNGSIIQKIATDATVGNGLMGVTLVRNSSQIITGAYAGDLKGRIWYFDLSSQISASNWSSRKVFTTQNNRPITQAPALYPHPNGGRMVLFGTGKFYDTADTGDTGTDAIYGVWDRSHITPTPSAVTYNELLHRSWVQSGSYYTVTDATINWTTQRGWDLPLTMEDGQRSLYTPTVIGTDVVFDTSLTTMDTDTGSLAESCEIGGIKGISIIVNLFSGGLPSIRWDTNGDGVINDDDGYYIGYRTDSSGPSYIGYNPGLGSGTGGDALGVGCPNGYVGMSVGGVASCKKAFDTSTWTQMF</sequence>
<proteinExistence type="predicted"/>
<gene>
    <name evidence="5" type="primary">pilY1_3</name>
    <name evidence="5" type="ORF">CUZ56_02534</name>
</gene>
<dbReference type="EMBL" id="PQSP01000008">
    <property type="protein sequence ID" value="RUS65934.1"/>
    <property type="molecule type" value="Genomic_DNA"/>
</dbReference>
<evidence type="ECO:0000259" key="4">
    <source>
        <dbReference type="Pfam" id="PF05567"/>
    </source>
</evidence>
<evidence type="ECO:0000313" key="6">
    <source>
        <dbReference type="Proteomes" id="UP000286947"/>
    </source>
</evidence>
<keyword evidence="3" id="KW-0732">Signal</keyword>
<evidence type="ECO:0000256" key="1">
    <source>
        <dbReference type="ARBA" id="ARBA00022723"/>
    </source>
</evidence>
<dbReference type="AlphaFoldDB" id="A0A433SBB3"/>
<dbReference type="GO" id="GO:0046872">
    <property type="term" value="F:metal ion binding"/>
    <property type="evidence" value="ECO:0007669"/>
    <property type="project" value="UniProtKB-KW"/>
</dbReference>
<dbReference type="Pfam" id="PF05567">
    <property type="entry name" value="T4P_PilY1"/>
    <property type="match status" value="1"/>
</dbReference>
<keyword evidence="1" id="KW-0479">Metal-binding</keyword>
<comment type="caution">
    <text evidence="5">The sequence shown here is derived from an EMBL/GenBank/DDBJ whole genome shotgun (WGS) entry which is preliminary data.</text>
</comment>
<accession>A0A433SBB3</accession>
<protein>
    <submittedName>
        <fullName evidence="5">Type IV pilus biogenesis factor PilY1</fullName>
    </submittedName>
</protein>
<organism evidence="5 6">
    <name type="scientific">Saezia sanguinis</name>
    <dbReference type="NCBI Taxonomy" id="1965230"/>
    <lineage>
        <taxon>Bacteria</taxon>
        <taxon>Pseudomonadati</taxon>
        <taxon>Pseudomonadota</taxon>
        <taxon>Betaproteobacteria</taxon>
        <taxon>Burkholderiales</taxon>
        <taxon>Saeziaceae</taxon>
        <taxon>Saezia</taxon>
    </lineage>
</organism>
<feature type="chain" id="PRO_5019106668" evidence="3">
    <location>
        <begin position="40"/>
        <end position="1248"/>
    </location>
</feature>
<evidence type="ECO:0000256" key="2">
    <source>
        <dbReference type="ARBA" id="ARBA00022837"/>
    </source>
</evidence>
<dbReference type="InterPro" id="IPR008707">
    <property type="entry name" value="B-propeller_PilY1"/>
</dbReference>
<evidence type="ECO:0000256" key="3">
    <source>
        <dbReference type="SAM" id="SignalP"/>
    </source>
</evidence>
<feature type="signal peptide" evidence="3">
    <location>
        <begin position="1"/>
        <end position="39"/>
    </location>
</feature>
<evidence type="ECO:0000313" key="5">
    <source>
        <dbReference type="EMBL" id="RUS65934.1"/>
    </source>
</evidence>
<dbReference type="OrthoDB" id="7156875at2"/>
<feature type="domain" description="PilY1 beta-propeller" evidence="4">
    <location>
        <begin position="738"/>
        <end position="1066"/>
    </location>
</feature>
<name>A0A433SBB3_9BURK</name>
<keyword evidence="6" id="KW-1185">Reference proteome</keyword>
<dbReference type="RefSeq" id="WP_126980707.1">
    <property type="nucleotide sequence ID" value="NZ_PQSP01000008.1"/>
</dbReference>
<dbReference type="Proteomes" id="UP000286947">
    <property type="component" value="Unassembled WGS sequence"/>
</dbReference>
<reference evidence="5 6" key="1">
    <citation type="submission" date="2018-01" db="EMBL/GenBank/DDBJ databases">
        <title>Saezia sanguinis gen. nov., sp. nov., in the order Burkholderiales isolated from human blood.</title>
        <authorList>
            <person name="Medina-Pascual M.J."/>
            <person name="Valdezate S."/>
            <person name="Monzon S."/>
            <person name="Cuesta I."/>
            <person name="Carrasco G."/>
            <person name="Villalon P."/>
            <person name="Saez-Nieto J.A."/>
        </authorList>
    </citation>
    <scope>NUCLEOTIDE SEQUENCE [LARGE SCALE GENOMIC DNA]</scope>
    <source>
        <strain evidence="5 6">CNM695-12</strain>
    </source>
</reference>